<protein>
    <recommendedName>
        <fullName evidence="5">DNA-directed RNA polymerase subunit Rpo5</fullName>
        <ecNumber evidence="5">2.7.7.6</ecNumber>
    </recommendedName>
    <alternativeName>
        <fullName evidence="5">DNA-directed RNA polymerase subunit H</fullName>
    </alternativeName>
</protein>
<dbReference type="GO" id="GO:0003677">
    <property type="term" value="F:DNA binding"/>
    <property type="evidence" value="ECO:0007669"/>
    <property type="project" value="InterPro"/>
</dbReference>
<feature type="domain" description="RNA polymerase subunit H/Rpb5 C-terminal" evidence="6">
    <location>
        <begin position="6"/>
        <end position="78"/>
    </location>
</feature>
<dbReference type="GO" id="GO:0005737">
    <property type="term" value="C:cytoplasm"/>
    <property type="evidence" value="ECO:0007669"/>
    <property type="project" value="UniProtKB-SubCell"/>
</dbReference>
<dbReference type="Pfam" id="PF01191">
    <property type="entry name" value="RNA_pol_Rpb5_C"/>
    <property type="match status" value="1"/>
</dbReference>
<evidence type="ECO:0000256" key="3">
    <source>
        <dbReference type="ARBA" id="ARBA00023163"/>
    </source>
</evidence>
<dbReference type="InterPro" id="IPR014381">
    <property type="entry name" value="Arch_Rpo5/euc_Rpb5"/>
</dbReference>
<dbReference type="GO" id="GO:0042797">
    <property type="term" value="P:tRNA transcription by RNA polymerase III"/>
    <property type="evidence" value="ECO:0007669"/>
    <property type="project" value="TreeGrafter"/>
</dbReference>
<dbReference type="InterPro" id="IPR035913">
    <property type="entry name" value="RPB5-like_sf"/>
</dbReference>
<dbReference type="GO" id="GO:0003899">
    <property type="term" value="F:DNA-directed RNA polymerase activity"/>
    <property type="evidence" value="ECO:0007669"/>
    <property type="project" value="UniProtKB-UniRule"/>
</dbReference>
<evidence type="ECO:0000313" key="7">
    <source>
        <dbReference type="EMBL" id="UXD21100.1"/>
    </source>
</evidence>
<dbReference type="Gene3D" id="3.90.940.20">
    <property type="entry name" value="RPB5-like RNA polymerase subunit"/>
    <property type="match status" value="1"/>
</dbReference>
<keyword evidence="2 5" id="KW-0548">Nucleotidyltransferase</keyword>
<dbReference type="NCBIfam" id="NF007129">
    <property type="entry name" value="PRK09570.1"/>
    <property type="match status" value="1"/>
</dbReference>
<dbReference type="SUPFAM" id="SSF55287">
    <property type="entry name" value="RPB5-like RNA polymerase subunit"/>
    <property type="match status" value="1"/>
</dbReference>
<evidence type="ECO:0000259" key="6">
    <source>
        <dbReference type="Pfam" id="PF01191"/>
    </source>
</evidence>
<dbReference type="GO" id="GO:0006362">
    <property type="term" value="P:transcription elongation by RNA polymerase I"/>
    <property type="evidence" value="ECO:0007669"/>
    <property type="project" value="TreeGrafter"/>
</dbReference>
<dbReference type="AlphaFoldDB" id="A0A977K8T3"/>
<comment type="subcellular location">
    <subcellularLocation>
        <location evidence="5">Cytoplasm</location>
    </subcellularLocation>
</comment>
<keyword evidence="3 5" id="KW-0804">Transcription</keyword>
<keyword evidence="8" id="KW-1185">Reference proteome</keyword>
<comment type="catalytic activity">
    <reaction evidence="5">
        <text>RNA(n) + a ribonucleoside 5'-triphosphate = RNA(n+1) + diphosphate</text>
        <dbReference type="Rhea" id="RHEA:21248"/>
        <dbReference type="Rhea" id="RHEA-COMP:14527"/>
        <dbReference type="Rhea" id="RHEA-COMP:17342"/>
        <dbReference type="ChEBI" id="CHEBI:33019"/>
        <dbReference type="ChEBI" id="CHEBI:61557"/>
        <dbReference type="ChEBI" id="CHEBI:140395"/>
        <dbReference type="EC" id="2.7.7.6"/>
    </reaction>
</comment>
<reference evidence="7" key="1">
    <citation type="submission" date="2013-11" db="EMBL/GenBank/DDBJ databases">
        <title>Comparative genomics of Ignicoccus.</title>
        <authorList>
            <person name="Podar M."/>
        </authorList>
    </citation>
    <scope>NUCLEOTIDE SEQUENCE</scope>
    <source>
        <strain evidence="7">DSM 13166</strain>
    </source>
</reference>
<dbReference type="Proteomes" id="UP001063698">
    <property type="component" value="Chromosome"/>
</dbReference>
<evidence type="ECO:0000256" key="4">
    <source>
        <dbReference type="ARBA" id="ARBA00025765"/>
    </source>
</evidence>
<dbReference type="InterPro" id="IPR020608">
    <property type="entry name" value="RNA_pol_subH/Rpb5_CS"/>
</dbReference>
<dbReference type="PROSITE" id="PS01110">
    <property type="entry name" value="RNA_POL_H_23KD"/>
    <property type="match status" value="1"/>
</dbReference>
<dbReference type="PANTHER" id="PTHR10535:SF0">
    <property type="entry name" value="DNA-DIRECTED RNA POLYMERASES I, II, AND III SUBUNIT RPABC1"/>
    <property type="match status" value="1"/>
</dbReference>
<comment type="similarity">
    <text evidence="4 5">Belongs to the archaeal Rpo5/eukaryotic RPB5 RNA polymerase subunit family.</text>
</comment>
<keyword evidence="5" id="KW-0963">Cytoplasm</keyword>
<dbReference type="InterPro" id="IPR000783">
    <property type="entry name" value="RNA_pol_subH/Rpb5_C"/>
</dbReference>
<sequence>MRNKRFSVLDHVLVPKHVKLSEEEAYQVLKELGIKPEQLPIIRADDPVAKELGLKPGDIVKVIRKSENAEEVVTYRYVVGM</sequence>
<proteinExistence type="inferred from homology"/>
<keyword evidence="1 5" id="KW-0240">DNA-directed RNA polymerase</keyword>
<name>A0A977K8T3_9CREN</name>
<evidence type="ECO:0000256" key="2">
    <source>
        <dbReference type="ARBA" id="ARBA00022695"/>
    </source>
</evidence>
<keyword evidence="5" id="KW-0808">Transferase</keyword>
<comment type="subunit">
    <text evidence="5">Part of the RNA polymerase complex.</text>
</comment>
<dbReference type="KEGG" id="ipc:IPA_00160"/>
<comment type="function">
    <text evidence="5">DNA-dependent RNA polymerase (RNAP) catalyzes the transcription of DNA into RNA using the four ribonucleoside triphosphates as substrates.</text>
</comment>
<organism evidence="7 8">
    <name type="scientific">Ignicoccus pacificus DSM 13166</name>
    <dbReference type="NCBI Taxonomy" id="940294"/>
    <lineage>
        <taxon>Archaea</taxon>
        <taxon>Thermoproteota</taxon>
        <taxon>Thermoprotei</taxon>
        <taxon>Desulfurococcales</taxon>
        <taxon>Desulfurococcaceae</taxon>
        <taxon>Ignicoccus</taxon>
    </lineage>
</organism>
<evidence type="ECO:0000256" key="5">
    <source>
        <dbReference type="HAMAP-Rule" id="MF_00025"/>
    </source>
</evidence>
<accession>A0A977K8T3</accession>
<dbReference type="EC" id="2.7.7.6" evidence="5"/>
<dbReference type="EMBL" id="CP006868">
    <property type="protein sequence ID" value="UXD21100.1"/>
    <property type="molecule type" value="Genomic_DNA"/>
</dbReference>
<dbReference type="PANTHER" id="PTHR10535">
    <property type="entry name" value="DNA-DIRECTED RNA POLYMERASES I, II, AND III SUBUNIT RPABC1"/>
    <property type="match status" value="1"/>
</dbReference>
<dbReference type="HAMAP" id="MF_00025">
    <property type="entry name" value="RNApol_Rpo5_RPB5"/>
    <property type="match status" value="1"/>
</dbReference>
<evidence type="ECO:0000313" key="8">
    <source>
        <dbReference type="Proteomes" id="UP001063698"/>
    </source>
</evidence>
<gene>
    <name evidence="5" type="primary">rpo5</name>
    <name evidence="5" type="synonym">rpoH</name>
    <name evidence="7" type="ORF">IPA_00160</name>
</gene>
<dbReference type="GO" id="GO:0000428">
    <property type="term" value="C:DNA-directed RNA polymerase complex"/>
    <property type="evidence" value="ECO:0007669"/>
    <property type="project" value="UniProtKB-KW"/>
</dbReference>
<evidence type="ECO:0000256" key="1">
    <source>
        <dbReference type="ARBA" id="ARBA00022478"/>
    </source>
</evidence>
<dbReference type="GO" id="GO:0006366">
    <property type="term" value="P:transcription by RNA polymerase II"/>
    <property type="evidence" value="ECO:0007669"/>
    <property type="project" value="TreeGrafter"/>
</dbReference>